<keyword evidence="2 5" id="KW-0863">Zinc-finger</keyword>
<dbReference type="Pfam" id="PF05485">
    <property type="entry name" value="THAP"/>
    <property type="match status" value="1"/>
</dbReference>
<dbReference type="EMBL" id="VUJU01008954">
    <property type="protein sequence ID" value="KAF0723710.1"/>
    <property type="molecule type" value="Genomic_DNA"/>
</dbReference>
<proteinExistence type="predicted"/>
<evidence type="ECO:0000313" key="7">
    <source>
        <dbReference type="EMBL" id="KAF0723710.1"/>
    </source>
</evidence>
<dbReference type="InterPro" id="IPR006612">
    <property type="entry name" value="THAP_Znf"/>
</dbReference>
<dbReference type="AlphaFoldDB" id="A0A6G0W8T9"/>
<accession>A0A6G0W8T9</accession>
<sequence length="227" mass="25469">MVILVLCVGGVVAKSVVVLPCWVRYNGFKRLSYDNRRCITSLIIMVKLCVLCGNVDGLAEVSLHRFPANDELRRLWVLFAVNNGVNAQQIIPTSKLCSRHFVPGQDFTVGAIRRRHLSRAVPSLVVQNQPDFDIVPAGGEQGGDENEVEVQINDDNIEVIVVQMDNVQEEMVLVNIEYVDLLPADAEAVFEFRDIFDVFLSDVDEEFIPIPMLDRPAGIQQELPEKH</sequence>
<evidence type="ECO:0000256" key="1">
    <source>
        <dbReference type="ARBA" id="ARBA00022723"/>
    </source>
</evidence>
<keyword evidence="4 5" id="KW-0238">DNA-binding</keyword>
<evidence type="ECO:0000256" key="3">
    <source>
        <dbReference type="ARBA" id="ARBA00022833"/>
    </source>
</evidence>
<gene>
    <name evidence="7" type="ORF">FWK35_00031618</name>
</gene>
<dbReference type="GO" id="GO:0003677">
    <property type="term" value="F:DNA binding"/>
    <property type="evidence" value="ECO:0007669"/>
    <property type="project" value="UniProtKB-UniRule"/>
</dbReference>
<keyword evidence="1" id="KW-0479">Metal-binding</keyword>
<dbReference type="Proteomes" id="UP000478052">
    <property type="component" value="Unassembled WGS sequence"/>
</dbReference>
<dbReference type="GO" id="GO:0008270">
    <property type="term" value="F:zinc ion binding"/>
    <property type="evidence" value="ECO:0007669"/>
    <property type="project" value="UniProtKB-KW"/>
</dbReference>
<name>A0A6G0W8T9_APHCR</name>
<organism evidence="7 8">
    <name type="scientific">Aphis craccivora</name>
    <name type="common">Cowpea aphid</name>
    <dbReference type="NCBI Taxonomy" id="307492"/>
    <lineage>
        <taxon>Eukaryota</taxon>
        <taxon>Metazoa</taxon>
        <taxon>Ecdysozoa</taxon>
        <taxon>Arthropoda</taxon>
        <taxon>Hexapoda</taxon>
        <taxon>Insecta</taxon>
        <taxon>Pterygota</taxon>
        <taxon>Neoptera</taxon>
        <taxon>Paraneoptera</taxon>
        <taxon>Hemiptera</taxon>
        <taxon>Sternorrhyncha</taxon>
        <taxon>Aphidomorpha</taxon>
        <taxon>Aphidoidea</taxon>
        <taxon>Aphididae</taxon>
        <taxon>Aphidini</taxon>
        <taxon>Aphis</taxon>
        <taxon>Aphis</taxon>
    </lineage>
</organism>
<dbReference type="Gene3D" id="6.20.210.20">
    <property type="entry name" value="THAP domain"/>
    <property type="match status" value="1"/>
</dbReference>
<evidence type="ECO:0000256" key="5">
    <source>
        <dbReference type="PROSITE-ProRule" id="PRU00309"/>
    </source>
</evidence>
<protein>
    <submittedName>
        <fullName evidence="7">THAP-type domain-containing protein</fullName>
    </submittedName>
</protein>
<dbReference type="SUPFAM" id="SSF57716">
    <property type="entry name" value="Glucocorticoid receptor-like (DNA-binding domain)"/>
    <property type="match status" value="1"/>
</dbReference>
<keyword evidence="3" id="KW-0862">Zinc</keyword>
<evidence type="ECO:0000259" key="6">
    <source>
        <dbReference type="PROSITE" id="PS50950"/>
    </source>
</evidence>
<feature type="domain" description="THAP-type" evidence="6">
    <location>
        <begin position="45"/>
        <end position="125"/>
    </location>
</feature>
<dbReference type="InterPro" id="IPR038441">
    <property type="entry name" value="THAP_Znf_sf"/>
</dbReference>
<keyword evidence="8" id="KW-1185">Reference proteome</keyword>
<evidence type="ECO:0000256" key="2">
    <source>
        <dbReference type="ARBA" id="ARBA00022771"/>
    </source>
</evidence>
<dbReference type="OrthoDB" id="6622396at2759"/>
<dbReference type="PROSITE" id="PS50950">
    <property type="entry name" value="ZF_THAP"/>
    <property type="match status" value="1"/>
</dbReference>
<comment type="caution">
    <text evidence="7">The sequence shown here is derived from an EMBL/GenBank/DDBJ whole genome shotgun (WGS) entry which is preliminary data.</text>
</comment>
<evidence type="ECO:0000313" key="8">
    <source>
        <dbReference type="Proteomes" id="UP000478052"/>
    </source>
</evidence>
<reference evidence="7 8" key="1">
    <citation type="submission" date="2019-08" db="EMBL/GenBank/DDBJ databases">
        <title>Whole genome of Aphis craccivora.</title>
        <authorList>
            <person name="Voronova N.V."/>
            <person name="Shulinski R.S."/>
            <person name="Bandarenka Y.V."/>
            <person name="Zhorov D.G."/>
            <person name="Warner D."/>
        </authorList>
    </citation>
    <scope>NUCLEOTIDE SEQUENCE [LARGE SCALE GENOMIC DNA]</scope>
    <source>
        <strain evidence="7">180601</strain>
        <tissue evidence="7">Whole Body</tissue>
    </source>
</reference>
<evidence type="ECO:0000256" key="4">
    <source>
        <dbReference type="ARBA" id="ARBA00023125"/>
    </source>
</evidence>
<dbReference type="SMART" id="SM00980">
    <property type="entry name" value="THAP"/>
    <property type="match status" value="1"/>
</dbReference>